<dbReference type="Proteomes" id="UP000191055">
    <property type="component" value="Unassembled WGS sequence"/>
</dbReference>
<dbReference type="AlphaFoldDB" id="A0A1T5D7Z1"/>
<accession>A0A1T5D7Z1</accession>
<gene>
    <name evidence="1" type="ORF">SAMN03080601_01021</name>
</gene>
<sequence length="78" mass="9044">MSRDQRSNDLLIYGLLLFVVWVYCNKKGAASLGNSLLELKNQVNFKVRINSYMNFVRAHVCQDLHVLLFQKPLVLLYA</sequence>
<evidence type="ECO:0000313" key="2">
    <source>
        <dbReference type="Proteomes" id="UP000191055"/>
    </source>
</evidence>
<evidence type="ECO:0000313" key="1">
    <source>
        <dbReference type="EMBL" id="SKB67872.1"/>
    </source>
</evidence>
<organism evidence="1 2">
    <name type="scientific">Alkalitalea saponilacus</name>
    <dbReference type="NCBI Taxonomy" id="889453"/>
    <lineage>
        <taxon>Bacteria</taxon>
        <taxon>Pseudomonadati</taxon>
        <taxon>Bacteroidota</taxon>
        <taxon>Bacteroidia</taxon>
        <taxon>Marinilabiliales</taxon>
        <taxon>Marinilabiliaceae</taxon>
        <taxon>Alkalitalea</taxon>
    </lineage>
</organism>
<protein>
    <submittedName>
        <fullName evidence="1">Uncharacterized protein</fullName>
    </submittedName>
</protein>
<dbReference type="EMBL" id="FUYV01000004">
    <property type="protein sequence ID" value="SKB67872.1"/>
    <property type="molecule type" value="Genomic_DNA"/>
</dbReference>
<reference evidence="1 2" key="1">
    <citation type="submission" date="2017-02" db="EMBL/GenBank/DDBJ databases">
        <authorList>
            <person name="Peterson S.W."/>
        </authorList>
    </citation>
    <scope>NUCLEOTIDE SEQUENCE [LARGE SCALE GENOMIC DNA]</scope>
    <source>
        <strain evidence="1 2">DSM 24412</strain>
    </source>
</reference>
<name>A0A1T5D7Z1_9BACT</name>
<proteinExistence type="predicted"/>
<keyword evidence="2" id="KW-1185">Reference proteome</keyword>